<dbReference type="AlphaFoldDB" id="A0A7J3MXY9"/>
<evidence type="ECO:0000256" key="8">
    <source>
        <dbReference type="ARBA" id="ARBA00047615"/>
    </source>
</evidence>
<comment type="subcellular location">
    <subcellularLocation>
        <location evidence="1 10">Cytoplasm</location>
    </subcellularLocation>
</comment>
<evidence type="ECO:0000256" key="3">
    <source>
        <dbReference type="ARBA" id="ARBA00022490"/>
    </source>
</evidence>
<reference evidence="12" key="1">
    <citation type="journal article" date="2020" name="mSystems">
        <title>Genome- and Community-Level Interaction Insights into Carbon Utilization and Element Cycling Functions of Hydrothermarchaeota in Hydrothermal Sediment.</title>
        <authorList>
            <person name="Zhou Z."/>
            <person name="Liu Y."/>
            <person name="Xu W."/>
            <person name="Pan J."/>
            <person name="Luo Z.H."/>
            <person name="Li M."/>
        </authorList>
    </citation>
    <scope>NUCLEOTIDE SEQUENCE [LARGE SCALE GENOMIC DNA]</scope>
    <source>
        <strain evidence="11">SpSt-629</strain>
        <strain evidence="12">SpSt-688</strain>
    </source>
</reference>
<dbReference type="CDD" id="cd02020">
    <property type="entry name" value="CMPK"/>
    <property type="match status" value="1"/>
</dbReference>
<comment type="similarity">
    <text evidence="2 10">Belongs to the cytidylate kinase family. Type 2 subfamily.</text>
</comment>
<keyword evidence="6 10" id="KW-0418">Kinase</keyword>
<comment type="catalytic activity">
    <reaction evidence="8 10">
        <text>dCMP + ATP = dCDP + ADP</text>
        <dbReference type="Rhea" id="RHEA:25094"/>
        <dbReference type="ChEBI" id="CHEBI:30616"/>
        <dbReference type="ChEBI" id="CHEBI:57566"/>
        <dbReference type="ChEBI" id="CHEBI:58593"/>
        <dbReference type="ChEBI" id="CHEBI:456216"/>
        <dbReference type="EC" id="2.7.4.25"/>
    </reaction>
</comment>
<evidence type="ECO:0000256" key="2">
    <source>
        <dbReference type="ARBA" id="ARBA00011005"/>
    </source>
</evidence>
<gene>
    <name evidence="10" type="primary">cmk</name>
    <name evidence="11" type="ORF">ENT99_06525</name>
    <name evidence="12" type="ORF">ENU64_03065</name>
</gene>
<evidence type="ECO:0000256" key="10">
    <source>
        <dbReference type="HAMAP-Rule" id="MF_00239"/>
    </source>
</evidence>
<protein>
    <recommendedName>
        <fullName evidence="10">Cytidylate kinase</fullName>
        <shortName evidence="10">CK</shortName>
        <ecNumber evidence="10">2.7.4.25</ecNumber>
    </recommendedName>
    <alternativeName>
        <fullName evidence="10">Cytidine monophosphate kinase</fullName>
        <shortName evidence="10">CMP kinase</shortName>
    </alternativeName>
</protein>
<evidence type="ECO:0000256" key="4">
    <source>
        <dbReference type="ARBA" id="ARBA00022679"/>
    </source>
</evidence>
<evidence type="ECO:0000256" key="5">
    <source>
        <dbReference type="ARBA" id="ARBA00022741"/>
    </source>
</evidence>
<evidence type="ECO:0000256" key="9">
    <source>
        <dbReference type="ARBA" id="ARBA00048478"/>
    </source>
</evidence>
<dbReference type="InterPro" id="IPR027417">
    <property type="entry name" value="P-loop_NTPase"/>
</dbReference>
<dbReference type="GO" id="GO:0006220">
    <property type="term" value="P:pyrimidine nucleotide metabolic process"/>
    <property type="evidence" value="ECO:0007669"/>
    <property type="project" value="UniProtKB-UniRule"/>
</dbReference>
<feature type="binding site" evidence="10">
    <location>
        <begin position="12"/>
        <end position="20"/>
    </location>
    <ligand>
        <name>ATP</name>
        <dbReference type="ChEBI" id="CHEBI:30616"/>
    </ligand>
</feature>
<dbReference type="EMBL" id="DTAU01000127">
    <property type="protein sequence ID" value="HFQ79333.1"/>
    <property type="molecule type" value="Genomic_DNA"/>
</dbReference>
<dbReference type="GO" id="GO:0005737">
    <property type="term" value="C:cytoplasm"/>
    <property type="evidence" value="ECO:0007669"/>
    <property type="project" value="UniProtKB-SubCell"/>
</dbReference>
<dbReference type="InterPro" id="IPR011994">
    <property type="entry name" value="Cytidylate_kinase_dom"/>
</dbReference>
<comment type="catalytic activity">
    <reaction evidence="9 10">
        <text>CMP + ATP = CDP + ADP</text>
        <dbReference type="Rhea" id="RHEA:11600"/>
        <dbReference type="ChEBI" id="CHEBI:30616"/>
        <dbReference type="ChEBI" id="CHEBI:58069"/>
        <dbReference type="ChEBI" id="CHEBI:60377"/>
        <dbReference type="ChEBI" id="CHEBI:456216"/>
        <dbReference type="EC" id="2.7.4.25"/>
    </reaction>
</comment>
<sequence>MDISRLVVAIGGPPGSGKTTIAKLLAERLGLRHISVGFFFRKLAQERGVSIEELSRIAQQDPSIDLYLDNMVIEEAKKGGIVIDGHAAPWLLKGLAHLRIAVIAKPEIRYRRLSERDRKPFEEVVRETKMREEVERDRYRRYYGIDITDYTDFDIIINTESFSPQEAIEIILKTLEILAKRTLNR</sequence>
<dbReference type="HAMAP" id="MF_00239">
    <property type="entry name" value="Cytidyl_kinase_type2"/>
    <property type="match status" value="1"/>
</dbReference>
<dbReference type="GO" id="GO:0036431">
    <property type="term" value="F:dCMP kinase activity"/>
    <property type="evidence" value="ECO:0007669"/>
    <property type="project" value="InterPro"/>
</dbReference>
<dbReference type="GO" id="GO:0005524">
    <property type="term" value="F:ATP binding"/>
    <property type="evidence" value="ECO:0007669"/>
    <property type="project" value="UniProtKB-UniRule"/>
</dbReference>
<evidence type="ECO:0000313" key="12">
    <source>
        <dbReference type="EMBL" id="HGT98391.1"/>
    </source>
</evidence>
<name>A0A7J3MXY9_9CREN</name>
<dbReference type="EMBL" id="DTDH01000090">
    <property type="protein sequence ID" value="HGT98391.1"/>
    <property type="molecule type" value="Genomic_DNA"/>
</dbReference>
<dbReference type="Pfam" id="PF13189">
    <property type="entry name" value="Cytidylate_kin2"/>
    <property type="match status" value="1"/>
</dbReference>
<keyword evidence="7 10" id="KW-0067">ATP-binding</keyword>
<dbReference type="InterPro" id="IPR011892">
    <property type="entry name" value="Cyt_kin_arch"/>
</dbReference>
<dbReference type="NCBIfam" id="TIGR02173">
    <property type="entry name" value="cyt_kin_arch"/>
    <property type="match status" value="1"/>
</dbReference>
<keyword evidence="4 10" id="KW-0808">Transferase</keyword>
<evidence type="ECO:0000313" key="11">
    <source>
        <dbReference type="EMBL" id="HFQ79333.1"/>
    </source>
</evidence>
<proteinExistence type="inferred from homology"/>
<keyword evidence="5 10" id="KW-0547">Nucleotide-binding</keyword>
<keyword evidence="3 10" id="KW-0963">Cytoplasm</keyword>
<dbReference type="SUPFAM" id="SSF52540">
    <property type="entry name" value="P-loop containing nucleoside triphosphate hydrolases"/>
    <property type="match status" value="1"/>
</dbReference>
<accession>A0A7J3MXY9</accession>
<evidence type="ECO:0000256" key="1">
    <source>
        <dbReference type="ARBA" id="ARBA00004496"/>
    </source>
</evidence>
<organism evidence="12">
    <name type="scientific">Ignisphaera aggregans</name>
    <dbReference type="NCBI Taxonomy" id="334771"/>
    <lineage>
        <taxon>Archaea</taxon>
        <taxon>Thermoproteota</taxon>
        <taxon>Thermoprotei</taxon>
        <taxon>Desulfurococcales</taxon>
        <taxon>Desulfurococcaceae</taxon>
        <taxon>Ignisphaera</taxon>
    </lineage>
</organism>
<dbReference type="EC" id="2.7.4.25" evidence="10"/>
<evidence type="ECO:0000256" key="7">
    <source>
        <dbReference type="ARBA" id="ARBA00022840"/>
    </source>
</evidence>
<dbReference type="Gene3D" id="3.40.50.300">
    <property type="entry name" value="P-loop containing nucleotide triphosphate hydrolases"/>
    <property type="match status" value="1"/>
</dbReference>
<evidence type="ECO:0000256" key="6">
    <source>
        <dbReference type="ARBA" id="ARBA00022777"/>
    </source>
</evidence>
<comment type="caution">
    <text evidence="12">The sequence shown here is derived from an EMBL/GenBank/DDBJ whole genome shotgun (WGS) entry which is preliminary data.</text>
</comment>